<dbReference type="AlphaFoldDB" id="A0A3E1YG80"/>
<protein>
    <recommendedName>
        <fullName evidence="3">PAS domain-containing protein</fullName>
    </recommendedName>
</protein>
<comment type="caution">
    <text evidence="1">The sequence shown here is derived from an EMBL/GenBank/DDBJ whole genome shotgun (WGS) entry which is preliminary data.</text>
</comment>
<organism evidence="1 2">
    <name type="scientific">Chitinophaga silvatica</name>
    <dbReference type="NCBI Taxonomy" id="2282649"/>
    <lineage>
        <taxon>Bacteria</taxon>
        <taxon>Pseudomonadati</taxon>
        <taxon>Bacteroidota</taxon>
        <taxon>Chitinophagia</taxon>
        <taxon>Chitinophagales</taxon>
        <taxon>Chitinophagaceae</taxon>
        <taxon>Chitinophaga</taxon>
    </lineage>
</organism>
<dbReference type="Proteomes" id="UP000260644">
    <property type="component" value="Unassembled WGS sequence"/>
</dbReference>
<dbReference type="RefSeq" id="WP_116973605.1">
    <property type="nucleotide sequence ID" value="NZ_QPMM01000001.1"/>
</dbReference>
<dbReference type="EMBL" id="QPMM01000001">
    <property type="protein sequence ID" value="RFS26413.1"/>
    <property type="molecule type" value="Genomic_DNA"/>
</dbReference>
<dbReference type="OrthoDB" id="644804at2"/>
<evidence type="ECO:0000313" key="1">
    <source>
        <dbReference type="EMBL" id="RFS26413.1"/>
    </source>
</evidence>
<name>A0A3E1YG80_9BACT</name>
<dbReference type="Gene3D" id="3.30.450.20">
    <property type="entry name" value="PAS domain"/>
    <property type="match status" value="1"/>
</dbReference>
<gene>
    <name evidence="1" type="ORF">DVR12_01090</name>
</gene>
<accession>A0A3E1YG80</accession>
<sequence>MSTWVRKALDFVNQTGNLNKDKPASNIWMSNLQLVRQTTEADIILLLDFEDEETAKVKFSLPGSFNDFILTPTPIQQLIRRNGSKILYWDEIPALGYQLMKDILKGISSLVLIPLNSMSTESVLLIGWESGQDFNSDFKDCIETIKIRLKETKEQTRQLTYFQKIAIRYSAILHHIPHALVFVNSDGFTGWVNDEAAALLRLASPGDQLPAILSDAMTQLRDRAINREEIYKKAIRLFSYMETVTNWEWQMEDRNLLVSCIPIDMQQLSGRLWIFEERNK</sequence>
<evidence type="ECO:0000313" key="2">
    <source>
        <dbReference type="Proteomes" id="UP000260644"/>
    </source>
</evidence>
<reference evidence="1 2" key="1">
    <citation type="submission" date="2018-07" db="EMBL/GenBank/DDBJ databases">
        <title>Chitinophaga K2CV101002-2 sp. nov., isolated from a monsoon evergreen broad-leaved forest soil.</title>
        <authorList>
            <person name="Lv Y."/>
        </authorList>
    </citation>
    <scope>NUCLEOTIDE SEQUENCE [LARGE SCALE GENOMIC DNA]</scope>
    <source>
        <strain evidence="1 2">GDMCC 1.1288</strain>
    </source>
</reference>
<evidence type="ECO:0008006" key="3">
    <source>
        <dbReference type="Google" id="ProtNLM"/>
    </source>
</evidence>
<proteinExistence type="predicted"/>
<keyword evidence="2" id="KW-1185">Reference proteome</keyword>